<evidence type="ECO:0000259" key="9">
    <source>
        <dbReference type="Pfam" id="PF00534"/>
    </source>
</evidence>
<evidence type="ECO:0000256" key="6">
    <source>
        <dbReference type="ARBA" id="ARBA00022679"/>
    </source>
</evidence>
<organism evidence="11 12">
    <name type="scientific">Oxalicibacterium faecigallinarum</name>
    <dbReference type="NCBI Taxonomy" id="573741"/>
    <lineage>
        <taxon>Bacteria</taxon>
        <taxon>Pseudomonadati</taxon>
        <taxon>Pseudomonadota</taxon>
        <taxon>Betaproteobacteria</taxon>
        <taxon>Burkholderiales</taxon>
        <taxon>Oxalobacteraceae</taxon>
        <taxon>Oxalicibacterium</taxon>
    </lineage>
</organism>
<dbReference type="EC" id="2.4.1.21" evidence="8"/>
<dbReference type="InterPro" id="IPR011835">
    <property type="entry name" value="GS/SS"/>
</dbReference>
<sequence length="517" mass="55925">MLQPRVLLVTSEAVPLVKTGGLADVIGALAANLSTLKVDVTIMMPGYPAALELTKQLQIISDLPALPGGDAELMQGVMPDSGVKVLLIRSPLFDKRTANPYVDQNGQELDDNAVAFASLAHAAVRVCAGKTDYPVPHVVHANDWHAGLVAALMKLEGVTNVGTALTIHNLAFQGNFALDKAEEIGIPADMITEDGMEFWGKMSYLKAGIAWSDQITTVSKTYAEEILGELGYGMQGILNKRKDVLSAIPNGVDLDLWSPSHDKLIKRNYSLEDMSGKAACKRELQRLFNLPIQQFTPLMAVGSRITHQKMADVILAAMPDLLERHPHLQIAILGCGEPQYEAQFKQFAADYPDRVGVSLGYDEQRAHALHAGADILLHPTRFEPFGLTPIYAMLYGTIPVASRVGGLCDTVIDAGSGDVLAEGATGILFKGEQPENLCEAVARALALYARPTQWETMQRTAMASDFSWSSPAMAYIQLYAKIAPTAARPLFLELLKELLKPKASKPMVSPSPLKMTA</sequence>
<dbReference type="Pfam" id="PF00534">
    <property type="entry name" value="Glycos_transf_1"/>
    <property type="match status" value="1"/>
</dbReference>
<evidence type="ECO:0000256" key="4">
    <source>
        <dbReference type="ARBA" id="ARBA00010281"/>
    </source>
</evidence>
<dbReference type="UniPathway" id="UPA00164"/>
<comment type="similarity">
    <text evidence="4 8">Belongs to the glycosyltransferase 1 family. Bacterial/plant glycogen synthase subfamily.</text>
</comment>
<feature type="domain" description="Glycosyl transferase family 1" evidence="9">
    <location>
        <begin position="298"/>
        <end position="454"/>
    </location>
</feature>
<dbReference type="NCBIfam" id="TIGR02095">
    <property type="entry name" value="glgA"/>
    <property type="match status" value="1"/>
</dbReference>
<dbReference type="CDD" id="cd03791">
    <property type="entry name" value="GT5_Glycogen_synthase_DULL1-like"/>
    <property type="match status" value="1"/>
</dbReference>
<keyword evidence="7 8" id="KW-0320">Glycogen biosynthesis</keyword>
<dbReference type="Proteomes" id="UP000642180">
    <property type="component" value="Unassembled WGS sequence"/>
</dbReference>
<dbReference type="SUPFAM" id="SSF53756">
    <property type="entry name" value="UDP-Glycosyltransferase/glycogen phosphorylase"/>
    <property type="match status" value="1"/>
</dbReference>
<dbReference type="RefSeq" id="WP_188381890.1">
    <property type="nucleotide sequence ID" value="NZ_BMDI01000003.1"/>
</dbReference>
<feature type="binding site" evidence="8">
    <location>
        <position position="18"/>
    </location>
    <ligand>
        <name>ADP-alpha-D-glucose</name>
        <dbReference type="ChEBI" id="CHEBI:57498"/>
    </ligand>
</feature>
<evidence type="ECO:0000313" key="11">
    <source>
        <dbReference type="EMBL" id="GGI20976.1"/>
    </source>
</evidence>
<keyword evidence="6 8" id="KW-0808">Transferase</keyword>
<dbReference type="Gene3D" id="3.40.50.2000">
    <property type="entry name" value="Glycogen Phosphorylase B"/>
    <property type="match status" value="2"/>
</dbReference>
<evidence type="ECO:0000256" key="2">
    <source>
        <dbReference type="ARBA" id="ARBA00002764"/>
    </source>
</evidence>
<feature type="domain" description="Starch synthase catalytic" evidence="10">
    <location>
        <begin position="5"/>
        <end position="239"/>
    </location>
</feature>
<comment type="pathway">
    <text evidence="3 8">Glycan biosynthesis; glycogen biosynthesis.</text>
</comment>
<gene>
    <name evidence="8 11" type="primary">glgA</name>
    <name evidence="11" type="ORF">GCM10008066_26700</name>
</gene>
<dbReference type="PANTHER" id="PTHR45825">
    <property type="entry name" value="GRANULE-BOUND STARCH SYNTHASE 1, CHLOROPLASTIC/AMYLOPLASTIC"/>
    <property type="match status" value="1"/>
</dbReference>
<evidence type="ECO:0000256" key="1">
    <source>
        <dbReference type="ARBA" id="ARBA00001478"/>
    </source>
</evidence>
<reference evidence="12" key="1">
    <citation type="journal article" date="2019" name="Int. J. Syst. Evol. Microbiol.">
        <title>The Global Catalogue of Microorganisms (GCM) 10K type strain sequencing project: providing services to taxonomists for standard genome sequencing and annotation.</title>
        <authorList>
            <consortium name="The Broad Institute Genomics Platform"/>
            <consortium name="The Broad Institute Genome Sequencing Center for Infectious Disease"/>
            <person name="Wu L."/>
            <person name="Ma J."/>
        </authorList>
    </citation>
    <scope>NUCLEOTIDE SEQUENCE [LARGE SCALE GENOMIC DNA]</scope>
    <source>
        <strain evidence="12">CCM 2767</strain>
    </source>
</reference>
<accession>A0A8J3AWL5</accession>
<evidence type="ECO:0000313" key="12">
    <source>
        <dbReference type="Proteomes" id="UP000642180"/>
    </source>
</evidence>
<comment type="function">
    <text evidence="2 8">Synthesizes alpha-1,4-glucan chains using ADP-glucose.</text>
</comment>
<evidence type="ECO:0000256" key="5">
    <source>
        <dbReference type="ARBA" id="ARBA00022676"/>
    </source>
</evidence>
<dbReference type="HAMAP" id="MF_00484">
    <property type="entry name" value="Glycogen_synth"/>
    <property type="match status" value="1"/>
</dbReference>
<evidence type="ECO:0000256" key="7">
    <source>
        <dbReference type="ARBA" id="ARBA00023056"/>
    </source>
</evidence>
<dbReference type="GO" id="GO:0005978">
    <property type="term" value="P:glycogen biosynthetic process"/>
    <property type="evidence" value="ECO:0007669"/>
    <property type="project" value="UniProtKB-UniRule"/>
</dbReference>
<dbReference type="InterPro" id="IPR013534">
    <property type="entry name" value="Starch_synth_cat_dom"/>
</dbReference>
<dbReference type="GO" id="GO:0009011">
    <property type="term" value="F:alpha-1,4-glucan glucosyltransferase (ADP-glucose donor) activity"/>
    <property type="evidence" value="ECO:0007669"/>
    <property type="project" value="UniProtKB-UniRule"/>
</dbReference>
<keyword evidence="12" id="KW-1185">Reference proteome</keyword>
<keyword evidence="5 8" id="KW-0328">Glycosyltransferase</keyword>
<dbReference type="GO" id="GO:0004373">
    <property type="term" value="F:alpha-1,4-glucan glucosyltransferase (UDP-glucose donor) activity"/>
    <property type="evidence" value="ECO:0007669"/>
    <property type="project" value="InterPro"/>
</dbReference>
<evidence type="ECO:0000256" key="3">
    <source>
        <dbReference type="ARBA" id="ARBA00004964"/>
    </source>
</evidence>
<proteinExistence type="inferred from homology"/>
<dbReference type="EMBL" id="BMDI01000003">
    <property type="protein sequence ID" value="GGI20976.1"/>
    <property type="molecule type" value="Genomic_DNA"/>
</dbReference>
<comment type="catalytic activity">
    <reaction evidence="1 8">
        <text>[(1-&gt;4)-alpha-D-glucosyl](n) + ADP-alpha-D-glucose = [(1-&gt;4)-alpha-D-glucosyl](n+1) + ADP + H(+)</text>
        <dbReference type="Rhea" id="RHEA:18189"/>
        <dbReference type="Rhea" id="RHEA-COMP:9584"/>
        <dbReference type="Rhea" id="RHEA-COMP:9587"/>
        <dbReference type="ChEBI" id="CHEBI:15378"/>
        <dbReference type="ChEBI" id="CHEBI:15444"/>
        <dbReference type="ChEBI" id="CHEBI:57498"/>
        <dbReference type="ChEBI" id="CHEBI:456216"/>
        <dbReference type="EC" id="2.4.1.21"/>
    </reaction>
</comment>
<protein>
    <recommendedName>
        <fullName evidence="8">Glycogen synthase</fullName>
        <ecNumber evidence="8">2.4.1.21</ecNumber>
    </recommendedName>
    <alternativeName>
        <fullName evidence="8">Starch [bacterial glycogen] synthase</fullName>
    </alternativeName>
</protein>
<dbReference type="PANTHER" id="PTHR45825:SF11">
    <property type="entry name" value="ALPHA AMYLASE DOMAIN-CONTAINING PROTEIN"/>
    <property type="match status" value="1"/>
</dbReference>
<dbReference type="NCBIfam" id="NF001899">
    <property type="entry name" value="PRK00654.1-2"/>
    <property type="match status" value="1"/>
</dbReference>
<dbReference type="AlphaFoldDB" id="A0A8J3AWL5"/>
<evidence type="ECO:0000259" key="10">
    <source>
        <dbReference type="Pfam" id="PF08323"/>
    </source>
</evidence>
<dbReference type="InterPro" id="IPR001296">
    <property type="entry name" value="Glyco_trans_1"/>
</dbReference>
<name>A0A8J3AWL5_9BURK</name>
<dbReference type="Pfam" id="PF08323">
    <property type="entry name" value="Glyco_transf_5"/>
    <property type="match status" value="1"/>
</dbReference>
<evidence type="ECO:0000256" key="8">
    <source>
        <dbReference type="HAMAP-Rule" id="MF_00484"/>
    </source>
</evidence>
<comment type="caution">
    <text evidence="11">The sequence shown here is derived from an EMBL/GenBank/DDBJ whole genome shotgun (WGS) entry which is preliminary data.</text>
</comment>